<keyword evidence="2" id="KW-1185">Reference proteome</keyword>
<reference evidence="1" key="2">
    <citation type="submission" date="2021-09" db="EMBL/GenBank/DDBJ databases">
        <authorList>
            <person name="Jia N."/>
            <person name="Wang J."/>
            <person name="Shi W."/>
            <person name="Du L."/>
            <person name="Sun Y."/>
            <person name="Zhan W."/>
            <person name="Jiang J."/>
            <person name="Wang Q."/>
            <person name="Zhang B."/>
            <person name="Ji P."/>
            <person name="Sakyi L.B."/>
            <person name="Cui X."/>
            <person name="Yuan T."/>
            <person name="Jiang B."/>
            <person name="Yang W."/>
            <person name="Lam T.T.-Y."/>
            <person name="Chang Q."/>
            <person name="Ding S."/>
            <person name="Wang X."/>
            <person name="Zhu J."/>
            <person name="Ruan X."/>
            <person name="Zhao L."/>
            <person name="Wei J."/>
            <person name="Que T."/>
            <person name="Du C."/>
            <person name="Cheng J."/>
            <person name="Dai P."/>
            <person name="Han X."/>
            <person name="Huang E."/>
            <person name="Gao Y."/>
            <person name="Liu J."/>
            <person name="Shao H."/>
            <person name="Ye R."/>
            <person name="Li L."/>
            <person name="Wei W."/>
            <person name="Wang X."/>
            <person name="Wang C."/>
            <person name="Huo Q."/>
            <person name="Li W."/>
            <person name="Guo W."/>
            <person name="Chen H."/>
            <person name="Chen S."/>
            <person name="Zhou L."/>
            <person name="Zhou L."/>
            <person name="Ni X."/>
            <person name="Tian J."/>
            <person name="Zhou Y."/>
            <person name="Sheng Y."/>
            <person name="Liu T."/>
            <person name="Pan Y."/>
            <person name="Xia L."/>
            <person name="Li J."/>
            <person name="Zhao F."/>
            <person name="Cao W."/>
        </authorList>
    </citation>
    <scope>NUCLEOTIDE SEQUENCE</scope>
    <source>
        <strain evidence="1">Rmic-2018</strain>
        <tissue evidence="1">Larvae</tissue>
    </source>
</reference>
<sequence>MPTAKTTQKMFEFPPVGQFDPTWICLVTRSMHPVTAVPCLLGFIGLVCGDDFEKVLDGADKDGLALEAVELSGAELRQRLSDLMIDWYPAVTMDDFYVLLGIQLCNLFCRRGSDVNCGWYQTRAGAWLNSSRMSPVKFRCDCMMRRKQTPSAPLQSGGFIPGPRSTALY</sequence>
<protein>
    <submittedName>
        <fullName evidence="1">Uncharacterized protein</fullName>
    </submittedName>
</protein>
<proteinExistence type="predicted"/>
<reference evidence="1" key="1">
    <citation type="journal article" date="2020" name="Cell">
        <title>Large-Scale Comparative Analyses of Tick Genomes Elucidate Their Genetic Diversity and Vector Capacities.</title>
        <authorList>
            <consortium name="Tick Genome and Microbiome Consortium (TIGMIC)"/>
            <person name="Jia N."/>
            <person name="Wang J."/>
            <person name="Shi W."/>
            <person name="Du L."/>
            <person name="Sun Y."/>
            <person name="Zhan W."/>
            <person name="Jiang J.F."/>
            <person name="Wang Q."/>
            <person name="Zhang B."/>
            <person name="Ji P."/>
            <person name="Bell-Sakyi L."/>
            <person name="Cui X.M."/>
            <person name="Yuan T.T."/>
            <person name="Jiang B.G."/>
            <person name="Yang W.F."/>
            <person name="Lam T.T."/>
            <person name="Chang Q.C."/>
            <person name="Ding S.J."/>
            <person name="Wang X.J."/>
            <person name="Zhu J.G."/>
            <person name="Ruan X.D."/>
            <person name="Zhao L."/>
            <person name="Wei J.T."/>
            <person name="Ye R.Z."/>
            <person name="Que T.C."/>
            <person name="Du C.H."/>
            <person name="Zhou Y.H."/>
            <person name="Cheng J.X."/>
            <person name="Dai P.F."/>
            <person name="Guo W.B."/>
            <person name="Han X.H."/>
            <person name="Huang E.J."/>
            <person name="Li L.F."/>
            <person name="Wei W."/>
            <person name="Gao Y.C."/>
            <person name="Liu J.Z."/>
            <person name="Shao H.Z."/>
            <person name="Wang X."/>
            <person name="Wang C.C."/>
            <person name="Yang T.C."/>
            <person name="Huo Q.B."/>
            <person name="Li W."/>
            <person name="Chen H.Y."/>
            <person name="Chen S.E."/>
            <person name="Zhou L.G."/>
            <person name="Ni X.B."/>
            <person name="Tian J.H."/>
            <person name="Sheng Y."/>
            <person name="Liu T."/>
            <person name="Pan Y.S."/>
            <person name="Xia L.Y."/>
            <person name="Li J."/>
            <person name="Zhao F."/>
            <person name="Cao W.C."/>
        </authorList>
    </citation>
    <scope>NUCLEOTIDE SEQUENCE</scope>
    <source>
        <strain evidence="1">Rmic-2018</strain>
    </source>
</reference>
<evidence type="ECO:0000313" key="1">
    <source>
        <dbReference type="EMBL" id="KAH7964609.1"/>
    </source>
</evidence>
<dbReference type="VEuPathDB" id="VectorBase:LOC119184705"/>
<organism evidence="1 2">
    <name type="scientific">Rhipicephalus microplus</name>
    <name type="common">Cattle tick</name>
    <name type="synonym">Boophilus microplus</name>
    <dbReference type="NCBI Taxonomy" id="6941"/>
    <lineage>
        <taxon>Eukaryota</taxon>
        <taxon>Metazoa</taxon>
        <taxon>Ecdysozoa</taxon>
        <taxon>Arthropoda</taxon>
        <taxon>Chelicerata</taxon>
        <taxon>Arachnida</taxon>
        <taxon>Acari</taxon>
        <taxon>Parasitiformes</taxon>
        <taxon>Ixodida</taxon>
        <taxon>Ixodoidea</taxon>
        <taxon>Ixodidae</taxon>
        <taxon>Rhipicephalinae</taxon>
        <taxon>Rhipicephalus</taxon>
        <taxon>Boophilus</taxon>
    </lineage>
</organism>
<dbReference type="EMBL" id="JABSTU010003806">
    <property type="protein sequence ID" value="KAH7964609.1"/>
    <property type="molecule type" value="Genomic_DNA"/>
</dbReference>
<dbReference type="AlphaFoldDB" id="A0A9J6D125"/>
<gene>
    <name evidence="1" type="ORF">HPB51_027152</name>
</gene>
<accession>A0A9J6D125</accession>
<evidence type="ECO:0000313" key="2">
    <source>
        <dbReference type="Proteomes" id="UP000821866"/>
    </source>
</evidence>
<name>A0A9J6D125_RHIMP</name>
<dbReference type="Proteomes" id="UP000821866">
    <property type="component" value="Unassembled WGS sequence"/>
</dbReference>
<comment type="caution">
    <text evidence="1">The sequence shown here is derived from an EMBL/GenBank/DDBJ whole genome shotgun (WGS) entry which is preliminary data.</text>
</comment>